<proteinExistence type="inferred from homology"/>
<evidence type="ECO:0000313" key="10">
    <source>
        <dbReference type="EMBL" id="PZV85412.1"/>
    </source>
</evidence>
<keyword evidence="6" id="KW-0378">Hydrolase</keyword>
<dbReference type="EC" id="3.4.14.11" evidence="3"/>
<dbReference type="InterPro" id="IPR008979">
    <property type="entry name" value="Galactose-bd-like_sf"/>
</dbReference>
<keyword evidence="5" id="KW-0645">Protease</keyword>
<evidence type="ECO:0000256" key="7">
    <source>
        <dbReference type="ARBA" id="ARBA00022825"/>
    </source>
</evidence>
<dbReference type="OrthoDB" id="319764at2"/>
<dbReference type="PRINTS" id="PR00923">
    <property type="entry name" value="LACTOPTASE"/>
</dbReference>
<evidence type="ECO:0000256" key="8">
    <source>
        <dbReference type="ARBA" id="ARBA00030045"/>
    </source>
</evidence>
<dbReference type="NCBIfam" id="TIGR00976">
    <property type="entry name" value="CocE_NonD"/>
    <property type="match status" value="1"/>
</dbReference>
<sequence>MKKSNVQILNSARTGWILFLLLLFTGVQQQLFAQAKPIFENGEAQIVPEFKDSTKWISHDLWVETEFDTDGDGKKDRMHVAVTRPQQTETEGLKLPVIYASSPYYAGTAGNNREFFWDVRHELGEPGPPHVNPEVKRTGERPIISNTEIYIWVPRGYVVVHSSSPGTGLSQGAPTVGGQNESLAPKAVIEWLTGKENGYTSPDGNEKVTAFWSTGKVGMTGTSYNGTLPIAAATTGVKGLEAIIPIAPNTSYYHYYRSNGLVRSPGGYLGEDIDVLYDFIHSGDESKRAYNNRTVRDTEMAQGMDRITGDYNDFWAGRDYLNQMGNFKAALLMAHGFNDWNVMPEHSYRIYEEARRKGVPSMIYYHQNGHGGPPPLSMMNRWFTRYLHGIENGVENDPKAWIVREKDPQNKPTPYADYPNPSASEVTMYLTGGAPDAGTLNLQKTTTAKRETLVDNYSFSGSALAQAEITEHRLMYLSPVLKEDVHISGTASIKIKLASDKPATNLSVWLVSLPWNEGRNARITDNIITRGWADPQNHSSIRKSEPLIPGKFYELNFELQPDDQIIPAGQQIGLMIFSSDREFTLWPRPGTQLTIDLDGTSLTLPIVGGKEALNRSIQ</sequence>
<evidence type="ECO:0000256" key="2">
    <source>
        <dbReference type="ARBA" id="ARBA00010819"/>
    </source>
</evidence>
<dbReference type="Pfam" id="PF02129">
    <property type="entry name" value="Peptidase_S15"/>
    <property type="match status" value="1"/>
</dbReference>
<name>A0A326S2E1_9BACT</name>
<organism evidence="10 11">
    <name type="scientific">Algoriphagus aquaeductus</name>
    <dbReference type="NCBI Taxonomy" id="475299"/>
    <lineage>
        <taxon>Bacteria</taxon>
        <taxon>Pseudomonadati</taxon>
        <taxon>Bacteroidota</taxon>
        <taxon>Cytophagia</taxon>
        <taxon>Cytophagales</taxon>
        <taxon>Cyclobacteriaceae</taxon>
        <taxon>Algoriphagus</taxon>
    </lineage>
</organism>
<dbReference type="Proteomes" id="UP000248917">
    <property type="component" value="Unassembled WGS sequence"/>
</dbReference>
<dbReference type="Gene3D" id="2.60.120.260">
    <property type="entry name" value="Galactose-binding domain-like"/>
    <property type="match status" value="1"/>
</dbReference>
<dbReference type="RefSeq" id="WP_111391869.1">
    <property type="nucleotide sequence ID" value="NZ_QKTX01000003.1"/>
</dbReference>
<reference evidence="10 11" key="1">
    <citation type="submission" date="2018-06" db="EMBL/GenBank/DDBJ databases">
        <title>Genomic Encyclopedia of Archaeal and Bacterial Type Strains, Phase II (KMG-II): from individual species to whole genera.</title>
        <authorList>
            <person name="Goeker M."/>
        </authorList>
    </citation>
    <scope>NUCLEOTIDE SEQUENCE [LARGE SCALE GENOMIC DNA]</scope>
    <source>
        <strain evidence="10 11">T4</strain>
    </source>
</reference>
<comment type="catalytic activity">
    <reaction evidence="1">
        <text>Hydrolyzes Xaa-Pro-|- bonds to release unblocked, N-terminal dipeptides from substrates including Ala-Pro-|-p-nitroanilide and (sequentially) Tyr-Pro-|-Phe-Pro-|-Gly-Pro-|-Ile.</text>
        <dbReference type="EC" id="3.4.14.11"/>
    </reaction>
</comment>
<feature type="domain" description="Xaa-Pro dipeptidyl-peptidase C-terminal" evidence="9">
    <location>
        <begin position="380"/>
        <end position="603"/>
    </location>
</feature>
<keyword evidence="11" id="KW-1185">Reference proteome</keyword>
<dbReference type="InterPro" id="IPR000383">
    <property type="entry name" value="Xaa-Pro-like_dom"/>
</dbReference>
<dbReference type="SMART" id="SM00939">
    <property type="entry name" value="PepX_C"/>
    <property type="match status" value="1"/>
</dbReference>
<keyword evidence="4" id="KW-0031">Aminopeptidase</keyword>
<dbReference type="InterPro" id="IPR050585">
    <property type="entry name" value="Xaa-Pro_dipeptidyl-ppase/CocE"/>
</dbReference>
<dbReference type="PANTHER" id="PTHR43056">
    <property type="entry name" value="PEPTIDASE S9 PROLYL OLIGOPEPTIDASE"/>
    <property type="match status" value="1"/>
</dbReference>
<evidence type="ECO:0000256" key="5">
    <source>
        <dbReference type="ARBA" id="ARBA00022670"/>
    </source>
</evidence>
<accession>A0A326S2E1</accession>
<evidence type="ECO:0000256" key="3">
    <source>
        <dbReference type="ARBA" id="ARBA00012463"/>
    </source>
</evidence>
<comment type="caution">
    <text evidence="10">The sequence shown here is derived from an EMBL/GenBank/DDBJ whole genome shotgun (WGS) entry which is preliminary data.</text>
</comment>
<dbReference type="InterPro" id="IPR013736">
    <property type="entry name" value="Xaa-Pro_dipept_C"/>
</dbReference>
<evidence type="ECO:0000256" key="4">
    <source>
        <dbReference type="ARBA" id="ARBA00022438"/>
    </source>
</evidence>
<keyword evidence="7" id="KW-0720">Serine protease</keyword>
<dbReference type="InterPro" id="IPR029058">
    <property type="entry name" value="AB_hydrolase_fold"/>
</dbReference>
<dbReference type="GO" id="GO:0008239">
    <property type="term" value="F:dipeptidyl-peptidase activity"/>
    <property type="evidence" value="ECO:0007669"/>
    <property type="project" value="UniProtKB-EC"/>
</dbReference>
<dbReference type="Pfam" id="PF08530">
    <property type="entry name" value="PepX_C"/>
    <property type="match status" value="1"/>
</dbReference>
<dbReference type="InterPro" id="IPR008252">
    <property type="entry name" value="Pept_S15_Xpro"/>
</dbReference>
<dbReference type="PANTHER" id="PTHR43056:SF10">
    <property type="entry name" value="COCE_NOND FAMILY, PUTATIVE (AFU_ORTHOLOGUE AFUA_7G00600)-RELATED"/>
    <property type="match status" value="1"/>
</dbReference>
<protein>
    <recommendedName>
        <fullName evidence="3">Xaa-Pro dipeptidyl-peptidase</fullName>
        <ecNumber evidence="3">3.4.14.11</ecNumber>
    </recommendedName>
    <alternativeName>
        <fullName evidence="8">X-prolyl-dipeptidyl aminopeptidase</fullName>
    </alternativeName>
</protein>
<dbReference type="AlphaFoldDB" id="A0A326S2E1"/>
<comment type="similarity">
    <text evidence="2">Belongs to the peptidase S15 family.</text>
</comment>
<dbReference type="SUPFAM" id="SSF49785">
    <property type="entry name" value="Galactose-binding domain-like"/>
    <property type="match status" value="1"/>
</dbReference>
<dbReference type="GO" id="GO:0004177">
    <property type="term" value="F:aminopeptidase activity"/>
    <property type="evidence" value="ECO:0007669"/>
    <property type="project" value="UniProtKB-KW"/>
</dbReference>
<dbReference type="EMBL" id="QKTX01000003">
    <property type="protein sequence ID" value="PZV85412.1"/>
    <property type="molecule type" value="Genomic_DNA"/>
</dbReference>
<evidence type="ECO:0000259" key="9">
    <source>
        <dbReference type="SMART" id="SM00939"/>
    </source>
</evidence>
<dbReference type="InterPro" id="IPR005674">
    <property type="entry name" value="CocE/Ser_esterase"/>
</dbReference>
<dbReference type="Gene3D" id="3.40.50.1820">
    <property type="entry name" value="alpha/beta hydrolase"/>
    <property type="match status" value="2"/>
</dbReference>
<evidence type="ECO:0000313" key="11">
    <source>
        <dbReference type="Proteomes" id="UP000248917"/>
    </source>
</evidence>
<evidence type="ECO:0000256" key="6">
    <source>
        <dbReference type="ARBA" id="ARBA00022801"/>
    </source>
</evidence>
<dbReference type="SUPFAM" id="SSF53474">
    <property type="entry name" value="alpha/beta-Hydrolases"/>
    <property type="match status" value="1"/>
</dbReference>
<dbReference type="GO" id="GO:0006508">
    <property type="term" value="P:proteolysis"/>
    <property type="evidence" value="ECO:0007669"/>
    <property type="project" value="UniProtKB-KW"/>
</dbReference>
<evidence type="ECO:0000256" key="1">
    <source>
        <dbReference type="ARBA" id="ARBA00000123"/>
    </source>
</evidence>
<gene>
    <name evidence="10" type="ORF">CLV31_103204</name>
</gene>
<dbReference type="NCBIfam" id="NF003780">
    <property type="entry name" value="PRK05371.1-1"/>
    <property type="match status" value="1"/>
</dbReference>
<dbReference type="GO" id="GO:0008236">
    <property type="term" value="F:serine-type peptidase activity"/>
    <property type="evidence" value="ECO:0007669"/>
    <property type="project" value="UniProtKB-KW"/>
</dbReference>